<dbReference type="STRING" id="246409.I1CHV8"/>
<feature type="compositionally biased region" description="Polar residues" evidence="3">
    <location>
        <begin position="890"/>
        <end position="906"/>
    </location>
</feature>
<dbReference type="VEuPathDB" id="FungiDB:RO3G_12749"/>
<evidence type="ECO:0000313" key="7">
    <source>
        <dbReference type="Proteomes" id="UP000009138"/>
    </source>
</evidence>
<dbReference type="GO" id="GO:0007265">
    <property type="term" value="P:Ras protein signal transduction"/>
    <property type="evidence" value="ECO:0007669"/>
    <property type="project" value="TreeGrafter"/>
</dbReference>
<dbReference type="PROSITE" id="PS50212">
    <property type="entry name" value="RASGEF_NTER"/>
    <property type="match status" value="1"/>
</dbReference>
<evidence type="ECO:0000256" key="1">
    <source>
        <dbReference type="ARBA" id="ARBA00022658"/>
    </source>
</evidence>
<evidence type="ECO:0000313" key="6">
    <source>
        <dbReference type="EMBL" id="EIE88038.1"/>
    </source>
</evidence>
<dbReference type="SUPFAM" id="SSF48366">
    <property type="entry name" value="Ras GEF"/>
    <property type="match status" value="1"/>
</dbReference>
<feature type="domain" description="Ras-GEF" evidence="4">
    <location>
        <begin position="1111"/>
        <end position="1425"/>
    </location>
</feature>
<gene>
    <name evidence="6" type="ORF">RO3G_12749</name>
</gene>
<name>I1CHV8_RHIO9</name>
<dbReference type="InParanoid" id="I1CHV8"/>
<dbReference type="PANTHER" id="PTHR23113:SF363">
    <property type="entry name" value="PROTEIN SON OF SEVENLESS"/>
    <property type="match status" value="1"/>
</dbReference>
<dbReference type="SMART" id="SM00147">
    <property type="entry name" value="RasGEF"/>
    <property type="match status" value="1"/>
</dbReference>
<sequence length="1429" mass="161207">MTNTTGEAGRECAALATVFGVPEYIDSKSLWDRQQQQQGKTSDSNSRYGYVAVNNVSVMSRPLSKVPKEEEDTTQTHAFPSYIDSVLDSVATFNPSLQPTPQASKSFSLPKIPTVSKFNDFLPEESEEFIAPANPSSVLIHPISRSQSCSTISTRNTNQDLFVENKFILGPSEIFDFITFDDDERFIIWGPDPIALSSSMATTTLDRPSSYATLYNKQYERPELEGFSSNTTTTLNRSKSSIQNNPTKRFRFTKPLRHSFASFGPKDVEKGSSGSSFLLKKAFGIKRNKHDTSDVLSISSTAAENVPKVIEAATIHKLIEKLTSTLAFLLLDYTFMTDFFLTYRDFIQATDLCQLLISRFDWAMKNNEEPRRIVKIRVFVIFRHWLSNYFVHDFLGNYDLRKTLTDFLNQLSRHPLVKSSPLDQRIVKTLKRVVRRLKKLYYTRSSGASRVKIIAPPPPTLEQEQMGEKVRAKLAQNSIMRKTAIRMDMSSDHHGNMAVQDTRFAPVVVVGSLNKKKDTQSPSLFSGNSVHRCSEDTQSISIHRQSKVPDMPDAASGDMESVASGGSEDSLESDISAGKTIPDDDDEYEDEEDEDEENDDYQSQMQGSYIEPDENWLREQEETMEYFSSLTSQQQENQTSQPNVPTKDDNDSKVSKTMHADKSDVTNQTLANPLAHHAQVPLPARHLPSQKWCRNSFEEQNRQKLEKDGALPDEILKELDADTSIGGLARHLSKKSIERRKSEKSLQQDDLAPSSAPSSTATSPFLGGTHVSDNDIPEMPPLTADMFEDGIPATVKKKIKAKKGKKGEAPLGSSNLHHQSNETFAAIPYEQTENPIQNHTQETQDDKKNHKRKISRAISKVFKPNYSEEVKVAKQEIPPDNMEDAVDPTPSETLVRTNEEQQQQSAGRFVSLIAEQLRTNISRDEIDGADGATKQASKEENNICKRMSTMLISDEDRRHSFELRRKRGASIDSGHHQISKEDASSSRSKKSKIPKNGPVYLGQLDTRSIIESCTGNKASKRRSYREEDDCSDDDQSSSSSLMASEKSALSDVQASSNQAQRMSMTSNNTHEVKIAEDHASVNESSEEPIASIPRHINTSPSSGKSFIMSYRTSKLASQFCFIERDVLVKVGWEELIHCRWTKMDANGNININYGGSRDDMLLDNTMVDISYTRQLEKKRAEGQGIEHVIQRFNLVCLWVSSEIIKTRHLNDRVKLVEKFIRLAMKCKLYSNYATLVQILLGLQSPAVARLEKTWSKVSVKYQRQLNKLTAFTSPMKNWKHIRDSMTEVAEEYGNSPAEVLVEMPGTAADKQKFRKTRIKIPFGGCIPFLGIYLSDLVFNSEKPRYLKPNLENQRIYSANTARNMPSCLNQPLVNFRKYRVIATVIKRVLIFQGLAMRYAFDEDPVLKDMCRHLEVLDATTIRELSAQLQ</sequence>
<feature type="compositionally biased region" description="Basic and acidic residues" evidence="3">
    <location>
        <begin position="646"/>
        <end position="664"/>
    </location>
</feature>
<dbReference type="InterPro" id="IPR000651">
    <property type="entry name" value="Ras-like_Gua-exchang_fac_N"/>
</dbReference>
<dbReference type="Gene3D" id="1.20.870.10">
    <property type="entry name" value="Son of sevenless (SoS) protein Chain: S domain 1"/>
    <property type="match status" value="1"/>
</dbReference>
<dbReference type="CDD" id="cd06224">
    <property type="entry name" value="REM"/>
    <property type="match status" value="1"/>
</dbReference>
<dbReference type="OMA" id="WVCSEIL"/>
<dbReference type="EMBL" id="CH476742">
    <property type="protein sequence ID" value="EIE88038.1"/>
    <property type="molecule type" value="Genomic_DNA"/>
</dbReference>
<feature type="compositionally biased region" description="Polar residues" evidence="3">
    <location>
        <begin position="626"/>
        <end position="644"/>
    </location>
</feature>
<evidence type="ECO:0000259" key="4">
    <source>
        <dbReference type="PROSITE" id="PS50009"/>
    </source>
</evidence>
<evidence type="ECO:0000256" key="2">
    <source>
        <dbReference type="PROSITE-ProRule" id="PRU00168"/>
    </source>
</evidence>
<dbReference type="GeneID" id="93619714"/>
<feature type="region of interest" description="Disordered" evidence="3">
    <location>
        <begin position="920"/>
        <end position="941"/>
    </location>
</feature>
<feature type="compositionally biased region" description="Acidic residues" evidence="3">
    <location>
        <begin position="583"/>
        <end position="600"/>
    </location>
</feature>
<dbReference type="PROSITE" id="PS50009">
    <property type="entry name" value="RASGEF_CAT"/>
    <property type="match status" value="1"/>
</dbReference>
<dbReference type="Gene3D" id="1.10.840.10">
    <property type="entry name" value="Ras guanine-nucleotide exchange factors catalytic domain"/>
    <property type="match status" value="1"/>
</dbReference>
<keyword evidence="1 2" id="KW-0344">Guanine-nucleotide releasing factor</keyword>
<feature type="compositionally biased region" description="Basic and acidic residues" evidence="3">
    <location>
        <begin position="735"/>
        <end position="747"/>
    </location>
</feature>
<dbReference type="eggNOG" id="KOG3417">
    <property type="taxonomic scope" value="Eukaryota"/>
</dbReference>
<dbReference type="InterPro" id="IPR001895">
    <property type="entry name" value="RASGEF_cat_dom"/>
</dbReference>
<feature type="compositionally biased region" description="Basic and acidic residues" evidence="3">
    <location>
        <begin position="973"/>
        <end position="984"/>
    </location>
</feature>
<feature type="domain" description="N-terminal Ras-GEF" evidence="5">
    <location>
        <begin position="306"/>
        <end position="434"/>
    </location>
</feature>
<dbReference type="GO" id="GO:0005886">
    <property type="term" value="C:plasma membrane"/>
    <property type="evidence" value="ECO:0007669"/>
    <property type="project" value="TreeGrafter"/>
</dbReference>
<dbReference type="InterPro" id="IPR036964">
    <property type="entry name" value="RASGEF_cat_dom_sf"/>
</dbReference>
<dbReference type="Proteomes" id="UP000009138">
    <property type="component" value="Unassembled WGS sequence"/>
</dbReference>
<organism evidence="6 7">
    <name type="scientific">Rhizopus delemar (strain RA 99-880 / ATCC MYA-4621 / FGSC 9543 / NRRL 43880)</name>
    <name type="common">Mucormycosis agent</name>
    <name type="synonym">Rhizopus arrhizus var. delemar</name>
    <dbReference type="NCBI Taxonomy" id="246409"/>
    <lineage>
        <taxon>Eukaryota</taxon>
        <taxon>Fungi</taxon>
        <taxon>Fungi incertae sedis</taxon>
        <taxon>Mucoromycota</taxon>
        <taxon>Mucoromycotina</taxon>
        <taxon>Mucoromycetes</taxon>
        <taxon>Mucorales</taxon>
        <taxon>Mucorineae</taxon>
        <taxon>Rhizopodaceae</taxon>
        <taxon>Rhizopus</taxon>
    </lineage>
</organism>
<dbReference type="OrthoDB" id="10254377at2759"/>
<feature type="compositionally biased region" description="Low complexity" evidence="3">
    <location>
        <begin position="1036"/>
        <end position="1047"/>
    </location>
</feature>
<dbReference type="InterPro" id="IPR008937">
    <property type="entry name" value="Ras-like_GEF"/>
</dbReference>
<feature type="region of interest" description="Disordered" evidence="3">
    <location>
        <begin position="517"/>
        <end position="786"/>
    </location>
</feature>
<feature type="region of interest" description="Disordered" evidence="3">
    <location>
        <begin position="834"/>
        <end position="907"/>
    </location>
</feature>
<feature type="compositionally biased region" description="Polar residues" evidence="3">
    <location>
        <begin position="520"/>
        <end position="543"/>
    </location>
</feature>
<feature type="compositionally biased region" description="Low complexity" evidence="3">
    <location>
        <begin position="752"/>
        <end position="764"/>
    </location>
</feature>
<feature type="region of interest" description="Disordered" evidence="3">
    <location>
        <begin position="965"/>
        <end position="1001"/>
    </location>
</feature>
<feature type="compositionally biased region" description="Basic and acidic residues" evidence="3">
    <location>
        <begin position="696"/>
        <end position="720"/>
    </location>
</feature>
<feature type="region of interest" description="Disordered" evidence="3">
    <location>
        <begin position="798"/>
        <end position="820"/>
    </location>
</feature>
<reference evidence="6 7" key="1">
    <citation type="journal article" date="2009" name="PLoS Genet.">
        <title>Genomic analysis of the basal lineage fungus Rhizopus oryzae reveals a whole-genome duplication.</title>
        <authorList>
            <person name="Ma L.-J."/>
            <person name="Ibrahim A.S."/>
            <person name="Skory C."/>
            <person name="Grabherr M.G."/>
            <person name="Burger G."/>
            <person name="Butler M."/>
            <person name="Elias M."/>
            <person name="Idnurm A."/>
            <person name="Lang B.F."/>
            <person name="Sone T."/>
            <person name="Abe A."/>
            <person name="Calvo S.E."/>
            <person name="Corrochano L.M."/>
            <person name="Engels R."/>
            <person name="Fu J."/>
            <person name="Hansberg W."/>
            <person name="Kim J.-M."/>
            <person name="Kodira C.D."/>
            <person name="Koehrsen M.J."/>
            <person name="Liu B."/>
            <person name="Miranda-Saavedra D."/>
            <person name="O'Leary S."/>
            <person name="Ortiz-Castellanos L."/>
            <person name="Poulter R."/>
            <person name="Rodriguez-Romero J."/>
            <person name="Ruiz-Herrera J."/>
            <person name="Shen Y.-Q."/>
            <person name="Zeng Q."/>
            <person name="Galagan J."/>
            <person name="Birren B.W."/>
            <person name="Cuomo C.A."/>
            <person name="Wickes B.L."/>
        </authorList>
    </citation>
    <scope>NUCLEOTIDE SEQUENCE [LARGE SCALE GENOMIC DNA]</scope>
    <source>
        <strain evidence="7">RA 99-880 / ATCC MYA-4621 / FGSC 9543 / NRRL 43880</strain>
    </source>
</reference>
<dbReference type="RefSeq" id="XP_067523434.1">
    <property type="nucleotide sequence ID" value="XM_067667333.1"/>
</dbReference>
<feature type="region of interest" description="Disordered" evidence="3">
    <location>
        <begin position="1015"/>
        <end position="1066"/>
    </location>
</feature>
<dbReference type="Pfam" id="PF00618">
    <property type="entry name" value="RasGEF_N"/>
    <property type="match status" value="1"/>
</dbReference>
<protein>
    <recommendedName>
        <fullName evidence="8">Ras-GEF domain-containing protein</fullName>
    </recommendedName>
</protein>
<dbReference type="InterPro" id="IPR023578">
    <property type="entry name" value="Ras_GEF_dom_sf"/>
</dbReference>
<dbReference type="SMART" id="SM00229">
    <property type="entry name" value="RasGEFN"/>
    <property type="match status" value="1"/>
</dbReference>
<evidence type="ECO:0000259" key="5">
    <source>
        <dbReference type="PROSITE" id="PS50212"/>
    </source>
</evidence>
<accession>I1CHV8</accession>
<feature type="compositionally biased region" description="Acidic residues" evidence="3">
    <location>
        <begin position="1026"/>
        <end position="1035"/>
    </location>
</feature>
<feature type="compositionally biased region" description="Polar residues" evidence="3">
    <location>
        <begin position="1050"/>
        <end position="1066"/>
    </location>
</feature>
<evidence type="ECO:0008006" key="8">
    <source>
        <dbReference type="Google" id="ProtNLM"/>
    </source>
</evidence>
<evidence type="ECO:0000256" key="3">
    <source>
        <dbReference type="SAM" id="MobiDB-lite"/>
    </source>
</evidence>
<dbReference type="GO" id="GO:0005085">
    <property type="term" value="F:guanyl-nucleotide exchange factor activity"/>
    <property type="evidence" value="ECO:0007669"/>
    <property type="project" value="UniProtKB-KW"/>
</dbReference>
<proteinExistence type="predicted"/>
<keyword evidence="7" id="KW-1185">Reference proteome</keyword>
<dbReference type="Pfam" id="PF00617">
    <property type="entry name" value="RasGEF"/>
    <property type="match status" value="1"/>
</dbReference>
<dbReference type="PANTHER" id="PTHR23113">
    <property type="entry name" value="GUANINE NUCLEOTIDE EXCHANGE FACTOR"/>
    <property type="match status" value="1"/>
</dbReference>